<reference evidence="1" key="1">
    <citation type="journal article" date="2011" name="Plant Physiol.">
        <title>Comprehensive sequence analysis of 24,783 barley full-length cDNAs derived from 12 clone libraries.</title>
        <authorList>
            <person name="Matsumoto T."/>
            <person name="Tanaka T."/>
            <person name="Sakai H."/>
            <person name="Amano N."/>
            <person name="Kanamori H."/>
            <person name="Kurita K."/>
            <person name="Kikuta A."/>
            <person name="Kamiya K."/>
            <person name="Yamamoto M."/>
            <person name="Ikawa H."/>
            <person name="Fujii N."/>
            <person name="Hori K."/>
            <person name="Itoh T."/>
            <person name="Sato K."/>
        </authorList>
    </citation>
    <scope>NUCLEOTIDE SEQUENCE</scope>
    <source>
        <tissue evidence="1">Shoot</tissue>
    </source>
</reference>
<accession>F2D0D2</accession>
<protein>
    <submittedName>
        <fullName evidence="1">Predicted protein</fullName>
    </submittedName>
</protein>
<dbReference type="EMBL" id="AK357339">
    <property type="protein sequence ID" value="BAJ88553.1"/>
    <property type="molecule type" value="mRNA"/>
</dbReference>
<dbReference type="AlphaFoldDB" id="F2D0D2"/>
<organism evidence="1">
    <name type="scientific">Hordeum vulgare subsp. vulgare</name>
    <name type="common">Domesticated barley</name>
    <dbReference type="NCBI Taxonomy" id="112509"/>
    <lineage>
        <taxon>Eukaryota</taxon>
        <taxon>Viridiplantae</taxon>
        <taxon>Streptophyta</taxon>
        <taxon>Embryophyta</taxon>
        <taxon>Tracheophyta</taxon>
        <taxon>Spermatophyta</taxon>
        <taxon>Magnoliopsida</taxon>
        <taxon>Liliopsida</taxon>
        <taxon>Poales</taxon>
        <taxon>Poaceae</taxon>
        <taxon>BOP clade</taxon>
        <taxon>Pooideae</taxon>
        <taxon>Triticodae</taxon>
        <taxon>Triticeae</taxon>
        <taxon>Hordeinae</taxon>
        <taxon>Hordeum</taxon>
    </lineage>
</organism>
<name>F2D0D2_HORVV</name>
<proteinExistence type="evidence at transcript level"/>
<sequence>MLLQPNASHPSLCRVIFIRQGPMVYAIAPLRSRDGRDVGYLGDCCQTLSRHPCAVSPPPHHGPPSICICRLI</sequence>
<evidence type="ECO:0000313" key="1">
    <source>
        <dbReference type="EMBL" id="BAJ88553.1"/>
    </source>
</evidence>